<proteinExistence type="predicted"/>
<evidence type="ECO:0000259" key="2">
    <source>
        <dbReference type="Pfam" id="PF03413"/>
    </source>
</evidence>
<protein>
    <recommendedName>
        <fullName evidence="2">PepSY domain-containing protein</fullName>
    </recommendedName>
</protein>
<dbReference type="Pfam" id="PF03413">
    <property type="entry name" value="PepSY"/>
    <property type="match status" value="2"/>
</dbReference>
<sequence>MKLSKKVVASIALLISSTASFADEDDAISALVLNQAQFSIEQAIKQVNSNYPGQIIELELDEHKGQGVYEIKVIDINAEQEQKLYISLENGEVLKTQTKSLKILGVNKLDDDERQALAALQDSEFSLSETLAELESSLQGKVHEFELENEKGITYYQFELMTQSGKRKMIVDVASGQQIPMTRHD</sequence>
<dbReference type="RefSeq" id="WP_120354890.1">
    <property type="nucleotide sequence ID" value="NZ_RAQO01000005.1"/>
</dbReference>
<feature type="domain" description="PepSY" evidence="2">
    <location>
        <begin position="133"/>
        <end position="179"/>
    </location>
</feature>
<feature type="domain" description="PepSY" evidence="2">
    <location>
        <begin position="39"/>
        <end position="96"/>
    </location>
</feature>
<dbReference type="Gene3D" id="3.10.450.40">
    <property type="match status" value="2"/>
</dbReference>
<comment type="caution">
    <text evidence="3">The sequence shown here is derived from an EMBL/GenBank/DDBJ whole genome shotgun (WGS) entry which is preliminary data.</text>
</comment>
<dbReference type="Proteomes" id="UP000286482">
    <property type="component" value="Unassembled WGS sequence"/>
</dbReference>
<gene>
    <name evidence="3" type="ORF">DBZ36_10480</name>
</gene>
<evidence type="ECO:0000313" key="3">
    <source>
        <dbReference type="EMBL" id="RKF18810.1"/>
    </source>
</evidence>
<reference evidence="3 4" key="1">
    <citation type="submission" date="2018-09" db="EMBL/GenBank/DDBJ databases">
        <authorList>
            <person name="Wang Z."/>
        </authorList>
    </citation>
    <scope>NUCLEOTIDE SEQUENCE [LARGE SCALE GENOMIC DNA]</scope>
    <source>
        <strain evidence="3 4">ALS 81</strain>
    </source>
</reference>
<evidence type="ECO:0000313" key="4">
    <source>
        <dbReference type="Proteomes" id="UP000286482"/>
    </source>
</evidence>
<organism evidence="3 4">
    <name type="scientific">Alginatibacterium sediminis</name>
    <dbReference type="NCBI Taxonomy" id="2164068"/>
    <lineage>
        <taxon>Bacteria</taxon>
        <taxon>Pseudomonadati</taxon>
        <taxon>Pseudomonadota</taxon>
        <taxon>Gammaproteobacteria</taxon>
        <taxon>Alteromonadales</taxon>
        <taxon>Alteromonadaceae</taxon>
        <taxon>Alginatibacterium</taxon>
    </lineage>
</organism>
<keyword evidence="4" id="KW-1185">Reference proteome</keyword>
<dbReference type="InterPro" id="IPR025711">
    <property type="entry name" value="PepSY"/>
</dbReference>
<evidence type="ECO:0000256" key="1">
    <source>
        <dbReference type="SAM" id="SignalP"/>
    </source>
</evidence>
<accession>A0A420EDR6</accession>
<feature type="signal peptide" evidence="1">
    <location>
        <begin position="1"/>
        <end position="22"/>
    </location>
</feature>
<dbReference type="EMBL" id="RAQO01000005">
    <property type="protein sequence ID" value="RKF18810.1"/>
    <property type="molecule type" value="Genomic_DNA"/>
</dbReference>
<keyword evidence="1" id="KW-0732">Signal</keyword>
<feature type="chain" id="PRO_5019539203" description="PepSY domain-containing protein" evidence="1">
    <location>
        <begin position="23"/>
        <end position="185"/>
    </location>
</feature>
<dbReference type="OrthoDB" id="5866265at2"/>
<name>A0A420EDR6_9ALTE</name>
<dbReference type="AlphaFoldDB" id="A0A420EDR6"/>